<dbReference type="Pfam" id="PF13202">
    <property type="entry name" value="EF-hand_5"/>
    <property type="match status" value="1"/>
</dbReference>
<dbReference type="InterPro" id="IPR035892">
    <property type="entry name" value="C2_domain_sf"/>
</dbReference>
<protein>
    <submittedName>
        <fullName evidence="8">Aste57867_9112 protein</fullName>
    </submittedName>
</protein>
<dbReference type="PROSITE" id="PS50105">
    <property type="entry name" value="SAM_DOMAIN"/>
    <property type="match status" value="1"/>
</dbReference>
<dbReference type="GO" id="GO:0005509">
    <property type="term" value="F:calcium ion binding"/>
    <property type="evidence" value="ECO:0007669"/>
    <property type="project" value="InterPro"/>
</dbReference>
<dbReference type="PANTHER" id="PTHR46502">
    <property type="entry name" value="C2 DOMAIN-CONTAINING"/>
    <property type="match status" value="1"/>
</dbReference>
<evidence type="ECO:0000259" key="6">
    <source>
        <dbReference type="PROSITE" id="PS50222"/>
    </source>
</evidence>
<evidence type="ECO:0000313" key="8">
    <source>
        <dbReference type="EMBL" id="VFT85996.1"/>
    </source>
</evidence>
<evidence type="ECO:0000259" key="4">
    <source>
        <dbReference type="PROSITE" id="PS50004"/>
    </source>
</evidence>
<keyword evidence="1" id="KW-0479">Metal-binding</keyword>
<feature type="domain" description="SAM" evidence="5">
    <location>
        <begin position="2824"/>
        <end position="2889"/>
    </location>
</feature>
<dbReference type="OrthoDB" id="67700at2759"/>
<sequence>MKQVVPYIFSPEIEMAPRGLRVRAVGGRNLAHKGGLMGMLERKPDVFVALVVGTEAKSLAVLKHANVKEFTWGADAVADFSWPSGDAVEIQVHVKDKDTAKERYIGGAKMMLQLADVHAETTKTINLEYNDEKLKTKKGQGQVTLTFERIEDPTEAKAKANETSNETHPPMKSTEAVANESEPAPREAAAESNVNHATGTGTPSSENAPAAMAPPRKRGKQILIIQAIGGSNLAPKTGAAHMMDPDPDPYLIVHVGGLSHTYPELDNVKTKEFKWGHNAIHEFAVDGDAVDVLVHCKDKDLMLDTYVGGAKFKVDLTRDEDRRSWDETIELEYAATDMKTKSKTSRGKIQLGFVLTDVSKPAEKSAKTTGKEPMDTKKNGEGSKDVPKTTPIATEPAKQKEVPEVEKATLEAAKPDKQRIASDTPIVKEEGNKTPNTTTETAVSQDEKPVKGAIDGPPQGKSEKPFVNPAAAADEKTASTTAKTKKTATENTTTPQDEKPLQGATPQGKSEKKLAVDDKPVAAAADEKTAAKPPTDTAKPVDKATAAPVVGTSQPNDAKTASPVSKLVVLKRKLKVQAVGGRNLAPKTGASRFVDPNPDPYLVIQLGKLTQTYPVLDDVKTKEFEWGADAVHDFDLPLDTNDPITLAIHCKDKDLVLDHYIGGATVTLQWNDFDAAKSLLRRTVPLEYADPSFETKAPASRGDVVLSFFLVEELKQETVPPLKQLSLSPTKATSPRKATLSARLYKGNLLLIAHSAKGLTVVAPKKKSAPEKRADPYVVFQLGLDRVACPEAKDGHATPKWPDARHTFAVDTTVHGYVDVLVYDKSGDRFMGAARLRLVDCLATLTNHIQATMTVPLACDEAMAPASTSAGDVQLSLLFTPWDANQVMWKGAAVGHLILNSFAVANNVDWIGGPNKDLYVEVTIRRTATSAVGYLVFRTSVKVNAAGGAKITWEDDDDAFVIPYALFLHVKMMRDKCPTVVFALKDKNEIVQEKTIAHNATSLLDLLGLNGPKQVMLLHAKSPGRLALDMTLATALPPPNPETSFASSPGTLRLFVLGADTLTSVLPWQNVQATISGKAWGRGDCATDAVDATSDGLVVWNSAFEAQYLPVHVKAADAYVVTLDVSIGGKSVGVVEVAVLARMEQHHAREFVAAVQKDGVVVCNVTLALGFVPLAPKEMVVSPRTSCVDFGAGTLHLVVFKAEQLVPDKDVPVDEIDPEVRISLKPRPAKQKDSKSSAKTRPLEHAGPNPVWNEYLRVDYMPSKDPTTPQISPMVCVSINDIQMPGETREMNVVGTTELPLASFVATTPDCKLFSTKLTLERANKPTGFVYLCGIFESKTAPEPIWRGCAAAGHKLRLSTPSMGDHFDDSSYFPGRLEIHVGQAKDLNQNPTLPFRCELCLSSDVDERARLTSRQTLATNTEVVWDNQVTLFTQTAKADFLRVDLFQEHTLVGWAKIPLSTYCQEPRKAFREYHDIVLTSKDTAVIKPRILLELTFFTDQTLQTFTQQSPTDQGTLYVTLNTIDSRTPVLSNKKLSLRVTLVNVSAGDAAKQTAVFPFQVLAHAKTTWNQTVALLCPADFTAQTAKAGTCPLLRYELLDGTTAFGKDAISRDDIAISALLATPRAVLHKRLPNSTIATDKAAIAFSKLRLVYVPAGDPPLAVAMDTGDAFLNQFEDALPPVRGTLSMRVIAGRNLTDVDVYGDQDPYVTLQVEPPTYQLPDGCVLHAQTGVCLNSGRHPVWNSPVYALTVHDANVELVTMRVLDSGEEEHVPDTLIGGCQSSVFALLKMTEADPKRWSEGWFRVFNDAVFAGDVRVEFRFVAESAARVAFEPPTKYINCHGGRGRMVAKVVSGTKLPCTSGMFPAVRVFVESTKFAYVTQPEKRAITTPSWNEQVEFEIEWTPDHATLVAVRVEVVDLGAGVSSSLPIVAHCHINVAPFVIHPHEIHCGIYPLMTFQSKKTSTSTSTSDDNIPALTLAFQFLPADSKVEPFDEPLAVVPDAGQIHVKILEGAFRTDAAFRPFVECRLRHSLGTAHVKQIKPCVSELDDYALCVWNESLLFDLVESPSSSSTPDLPTLDLAVCNQDDPTTPLGELIHLPLFPFVLSKGHLNIAWYPLYHGHTFVAQVKVEIQFLKCSPVPKAVLNDVLSIEVIDGRGLVLAQDAEEAQDPYVTLAFLTQTVQTKAHVDGGTEPVWHETFELPLVGLDHTSLPVLAIQVLNADIKKRGDGLIGTCNWIVPKEVLYDGKLRDVVLKLNASNGVICGEIQIRLKRGQMKSMVFGDAVDVLHPTPSSAMMQAGEATGESINLAGLLYLFGRPMPCSIQVRAMLTTPASSSSSEGYSPPFALPEMAVLGVPSSDEPLKRHVPHPQTHLKVEVLPSGKKSNQNGTAVVRLAPDELQAVFRTPHKEFRFPMAGSNEVNNPTTGDLSLVYVKPTQGLFNVTVDRIDALPVVAKSQYYVEMRVLRNSPWVKTPSTRGPKAATSSSLEWKRYAARELQYTNFREHVPPQLQLVVYAQDANQSAAAASAPTKVAFAQLNLLQYIVAAGAVFDDETVPLTCVSPHALGETTARLTIVYAAIEATAESPQDAVAKALQLAEGTAEMKKSFLNMGGDESTPLDIAAIQAYAESNEACMHMLTRAAEAVGGLDALFEAMDSNKDGKISWEEYLDRMQTIHALADEATTKPAHVQVQTHDDDGVSDDGDDEDDVIKADDKGNDDDDDDGKAPSKPQLTYTQQPRKPTPPMPSRSYLDDIKDDETETPFTAQPKPGTRNPAISPMVALPKAIEEATRATQSSGAKSSEDATSQRVVLVRRGKGPDEATVTTWKVADVAQWLECDIELPQYIPAFVEASVDGSLLLTLTPEDLEATLPIPQPLHRRKLLGRIQQLQKQVAATTIAAQAEKPMTTTANTDTVQQLQQTKPPQPRKKPPAAVVKANAVPVDLNEKGLHEIERSKLAFKAQAKTKQQKAAVAETDVATKHWGFAYTGEGKPEAAQSAIEKVAAILRVDEAKSAYDGAMEHVLAQVAPPVARIQIPLIANTDEVVEVVKQAIWKYGQALVQQREVKRAVDHDATSDFGDDDDDAQDDLLHRQSLIELVFAELCALKNNGARWLNETAKLSRLKLQGGLQALLGITMSWHQFDLLYRRLDACNDGEITWKAFHAAFGDPVPGTAMSNDMLAVKEGLVLMIERLEEHELTLTQAWQAFDRDNSGAISLAEFSTLIKFLTHQEGAGNLTKHQIYLMMAALDTSCDRLIQHAEFMKFIFVVWSHRLMQLQQYLYRKEAADEDDGKQQEWTERVVARKVALRKALRKNFSRPFRDAMRCTPVAIPGPFQGLLEKFHLQPPSTETQIQIWQVLKGETGSEHGAARVGEMKVPHKKHKPKATGQNTLVKTKLTRGKQPERENCVLRAPVQVNLDAAQELIYDKKTHKISTGGNLHRVRRDF</sequence>
<feature type="domain" description="EF-hand" evidence="6">
    <location>
        <begin position="2641"/>
        <end position="2676"/>
    </location>
</feature>
<dbReference type="EMBL" id="CAADRA010005148">
    <property type="protein sequence ID" value="VFT85996.1"/>
    <property type="molecule type" value="Genomic_DNA"/>
</dbReference>
<feature type="compositionally biased region" description="Basic and acidic residues" evidence="3">
    <location>
        <begin position="361"/>
        <end position="387"/>
    </location>
</feature>
<feature type="compositionally biased region" description="Basic and acidic residues" evidence="3">
    <location>
        <begin position="509"/>
        <end position="530"/>
    </location>
</feature>
<feature type="region of interest" description="Disordered" evidence="3">
    <location>
        <begin position="361"/>
        <end position="559"/>
    </location>
</feature>
<dbReference type="InterPro" id="IPR013761">
    <property type="entry name" value="SAM/pointed_sf"/>
</dbReference>
<dbReference type="Gene3D" id="1.10.150.50">
    <property type="entry name" value="Transcription Factor, Ets-1"/>
    <property type="match status" value="1"/>
</dbReference>
<evidence type="ECO:0000256" key="2">
    <source>
        <dbReference type="ARBA" id="ARBA00022837"/>
    </source>
</evidence>
<feature type="compositionally biased region" description="Basic and acidic residues" evidence="3">
    <location>
        <begin position="151"/>
        <end position="160"/>
    </location>
</feature>
<feature type="region of interest" description="Disordered" evidence="3">
    <location>
        <begin position="1222"/>
        <end position="1248"/>
    </location>
</feature>
<organism evidence="8 9">
    <name type="scientific">Aphanomyces stellatus</name>
    <dbReference type="NCBI Taxonomy" id="120398"/>
    <lineage>
        <taxon>Eukaryota</taxon>
        <taxon>Sar</taxon>
        <taxon>Stramenopiles</taxon>
        <taxon>Oomycota</taxon>
        <taxon>Saprolegniomycetes</taxon>
        <taxon>Saprolegniales</taxon>
        <taxon>Verrucalvaceae</taxon>
        <taxon>Aphanomyces</taxon>
    </lineage>
</organism>
<dbReference type="SUPFAM" id="SSF47473">
    <property type="entry name" value="EF-hand"/>
    <property type="match status" value="2"/>
</dbReference>
<dbReference type="Gene3D" id="2.60.40.150">
    <property type="entry name" value="C2 domain"/>
    <property type="match status" value="6"/>
</dbReference>
<dbReference type="Gene3D" id="1.10.238.10">
    <property type="entry name" value="EF-hand"/>
    <property type="match status" value="1"/>
</dbReference>
<dbReference type="InterPro" id="IPR011992">
    <property type="entry name" value="EF-hand-dom_pair"/>
</dbReference>
<evidence type="ECO:0000313" key="7">
    <source>
        <dbReference type="EMBL" id="KAF0700362.1"/>
    </source>
</evidence>
<dbReference type="SUPFAM" id="SSF47769">
    <property type="entry name" value="SAM/Pointed domain"/>
    <property type="match status" value="1"/>
</dbReference>
<dbReference type="SMART" id="SM00239">
    <property type="entry name" value="C2"/>
    <property type="match status" value="11"/>
</dbReference>
<dbReference type="InterPro" id="IPR001660">
    <property type="entry name" value="SAM"/>
</dbReference>
<feature type="region of interest" description="Disordered" evidence="3">
    <location>
        <begin position="151"/>
        <end position="217"/>
    </location>
</feature>
<dbReference type="CDD" id="cd00030">
    <property type="entry name" value="C2"/>
    <property type="match status" value="2"/>
</dbReference>
<feature type="domain" description="EF-hand" evidence="6">
    <location>
        <begin position="3191"/>
        <end position="3226"/>
    </location>
</feature>
<reference evidence="7" key="2">
    <citation type="submission" date="2019-06" db="EMBL/GenBank/DDBJ databases">
        <title>Genomics analysis of Aphanomyces spp. identifies a new class of oomycete effector associated with host adaptation.</title>
        <authorList>
            <person name="Gaulin E."/>
        </authorList>
    </citation>
    <scope>NUCLEOTIDE SEQUENCE</scope>
    <source>
        <strain evidence="7">CBS 578.67</strain>
    </source>
</reference>
<dbReference type="SUPFAM" id="SSF49562">
    <property type="entry name" value="C2 domain (Calcium/lipid-binding domain, CaLB)"/>
    <property type="match status" value="8"/>
</dbReference>
<feature type="domain" description="C2" evidence="4">
    <location>
        <begin position="554"/>
        <end position="688"/>
    </location>
</feature>
<dbReference type="PROSITE" id="PS00018">
    <property type="entry name" value="EF_HAND_1"/>
    <property type="match status" value="3"/>
</dbReference>
<dbReference type="EMBL" id="VJMH01005127">
    <property type="protein sequence ID" value="KAF0700362.1"/>
    <property type="molecule type" value="Genomic_DNA"/>
</dbReference>
<dbReference type="PROSITE" id="PS50222">
    <property type="entry name" value="EF_HAND_2"/>
    <property type="match status" value="2"/>
</dbReference>
<proteinExistence type="predicted"/>
<evidence type="ECO:0000313" key="9">
    <source>
        <dbReference type="Proteomes" id="UP000332933"/>
    </source>
</evidence>
<name>A0A485KM86_9STRA</name>
<feature type="compositionally biased region" description="Polar residues" evidence="3">
    <location>
        <begin position="433"/>
        <end position="444"/>
    </location>
</feature>
<evidence type="ECO:0000256" key="1">
    <source>
        <dbReference type="ARBA" id="ARBA00022723"/>
    </source>
</evidence>
<feature type="compositionally biased region" description="Basic and acidic residues" evidence="3">
    <location>
        <begin position="397"/>
        <end position="432"/>
    </location>
</feature>
<keyword evidence="2" id="KW-0106">Calcium</keyword>
<feature type="region of interest" description="Disordered" evidence="3">
    <location>
        <begin position="2901"/>
        <end position="2931"/>
    </location>
</feature>
<feature type="domain" description="C2" evidence="4">
    <location>
        <begin position="1665"/>
        <end position="1802"/>
    </location>
</feature>
<evidence type="ECO:0000259" key="5">
    <source>
        <dbReference type="PROSITE" id="PS50105"/>
    </source>
</evidence>
<feature type="compositionally biased region" description="Polar residues" evidence="3">
    <location>
        <begin position="194"/>
        <end position="207"/>
    </location>
</feature>
<dbReference type="InterPro" id="IPR000008">
    <property type="entry name" value="C2_dom"/>
</dbReference>
<reference evidence="8 9" key="1">
    <citation type="submission" date="2019-03" db="EMBL/GenBank/DDBJ databases">
        <authorList>
            <person name="Gaulin E."/>
            <person name="Dumas B."/>
        </authorList>
    </citation>
    <scope>NUCLEOTIDE SEQUENCE [LARGE SCALE GENOMIC DNA]</scope>
    <source>
        <strain evidence="8">CBS 568.67</strain>
    </source>
</reference>
<feature type="region of interest" description="Disordered" evidence="3">
    <location>
        <begin position="2681"/>
        <end position="2751"/>
    </location>
</feature>
<feature type="compositionally biased region" description="Basic and acidic residues" evidence="3">
    <location>
        <begin position="1230"/>
        <end position="1244"/>
    </location>
</feature>
<accession>A0A485KM86</accession>
<dbReference type="Proteomes" id="UP000332933">
    <property type="component" value="Unassembled WGS sequence"/>
</dbReference>
<dbReference type="PROSITE" id="PS50004">
    <property type="entry name" value="C2"/>
    <property type="match status" value="4"/>
</dbReference>
<dbReference type="SMART" id="SM00054">
    <property type="entry name" value="EFh"/>
    <property type="match status" value="3"/>
</dbReference>
<feature type="domain" description="C2" evidence="4">
    <location>
        <begin position="2127"/>
        <end position="2252"/>
    </location>
</feature>
<dbReference type="PANTHER" id="PTHR46502:SF2">
    <property type="entry name" value="16 KDA PHLOEM PROTEIN 2"/>
    <property type="match status" value="1"/>
</dbReference>
<dbReference type="InterPro" id="IPR018247">
    <property type="entry name" value="EF_Hand_1_Ca_BS"/>
</dbReference>
<dbReference type="Pfam" id="PF00168">
    <property type="entry name" value="C2"/>
    <property type="match status" value="8"/>
</dbReference>
<dbReference type="InterPro" id="IPR002048">
    <property type="entry name" value="EF_hand_dom"/>
</dbReference>
<gene>
    <name evidence="8" type="primary">Aste57867_9112</name>
    <name evidence="7" type="ORF">As57867_009076</name>
    <name evidence="8" type="ORF">ASTE57867_9112</name>
</gene>
<feature type="compositionally biased region" description="Acidic residues" evidence="3">
    <location>
        <begin position="2696"/>
        <end position="2706"/>
    </location>
</feature>
<keyword evidence="9" id="KW-1185">Reference proteome</keyword>
<feature type="compositionally biased region" description="Polar residues" evidence="3">
    <location>
        <begin position="2728"/>
        <end position="2737"/>
    </location>
</feature>
<dbReference type="CDD" id="cd09487">
    <property type="entry name" value="SAM_superfamily"/>
    <property type="match status" value="1"/>
</dbReference>
<dbReference type="Pfam" id="PF13499">
    <property type="entry name" value="EF-hand_7"/>
    <property type="match status" value="1"/>
</dbReference>
<evidence type="ECO:0000256" key="3">
    <source>
        <dbReference type="SAM" id="MobiDB-lite"/>
    </source>
</evidence>
<feature type="domain" description="C2" evidence="4">
    <location>
        <begin position="1173"/>
        <end position="1314"/>
    </location>
</feature>
<dbReference type="Pfam" id="PF07647">
    <property type="entry name" value="SAM_2"/>
    <property type="match status" value="1"/>
</dbReference>
<dbReference type="SMART" id="SM00454">
    <property type="entry name" value="SAM"/>
    <property type="match status" value="1"/>
</dbReference>